<accession>A0ABT9PGJ1</accession>
<sequence length="332" mass="34317">MSNRKEDRSALIAVTVFPAIIVAGAVWAYIFPATASHLTPFISPGLGFIMFTMGLTLTLADFKRVAERPLAVLIGVAAQYLIMPLMAIVIVKVLGLPQGLAIGFILLGCAPGGTASNVVAYLAKADVALSVTLTTVSTLVAPIFTPLLVQWLAGALTDIDGGAMAIYILKTVVVPVVGGVVLRLLIPKAVDRVLPVLPWISTLGISAVVAALIPGSAAAIASAAGVVLVAVIMHNLAGLLIGYWAARATGCSPRVARTVCIEVGMQNSGLAATLGKTHFAATPEAALPGVIFSVWHNVSGSLLSLYFRRRAEVERAQGRGGEGAARARAGRR</sequence>
<evidence type="ECO:0000256" key="5">
    <source>
        <dbReference type="SAM" id="Phobius"/>
    </source>
</evidence>
<feature type="transmembrane region" description="Helical" evidence="5">
    <location>
        <begin position="219"/>
        <end position="244"/>
    </location>
</feature>
<keyword evidence="3 5" id="KW-1133">Transmembrane helix</keyword>
<dbReference type="InterPro" id="IPR002657">
    <property type="entry name" value="BilAc:Na_symport/Acr3"/>
</dbReference>
<dbReference type="PANTHER" id="PTHR10361:SF28">
    <property type="entry name" value="P3 PROTEIN-RELATED"/>
    <property type="match status" value="1"/>
</dbReference>
<feature type="transmembrane region" description="Helical" evidence="5">
    <location>
        <begin position="129"/>
        <end position="153"/>
    </location>
</feature>
<comment type="subcellular location">
    <subcellularLocation>
        <location evidence="1">Membrane</location>
        <topology evidence="1">Multi-pass membrane protein</topology>
    </subcellularLocation>
</comment>
<protein>
    <submittedName>
        <fullName evidence="6">BASS family bile acid:Na+ symporter</fullName>
    </submittedName>
</protein>
<name>A0ABT9PGJ1_9ACTO</name>
<evidence type="ECO:0000256" key="3">
    <source>
        <dbReference type="ARBA" id="ARBA00022989"/>
    </source>
</evidence>
<evidence type="ECO:0000313" key="6">
    <source>
        <dbReference type="EMBL" id="MDP9831833.1"/>
    </source>
</evidence>
<keyword evidence="4 5" id="KW-0472">Membrane</keyword>
<dbReference type="RefSeq" id="WP_307634457.1">
    <property type="nucleotide sequence ID" value="NZ_CP133407.1"/>
</dbReference>
<feature type="transmembrane region" description="Helical" evidence="5">
    <location>
        <begin position="12"/>
        <end position="30"/>
    </location>
</feature>
<reference evidence="6 7" key="1">
    <citation type="submission" date="2023-07" db="EMBL/GenBank/DDBJ databases">
        <title>Sequencing the genomes of 1000 actinobacteria strains.</title>
        <authorList>
            <person name="Klenk H.-P."/>
        </authorList>
    </citation>
    <scope>NUCLEOTIDE SEQUENCE [LARGE SCALE GENOMIC DNA]</scope>
    <source>
        <strain evidence="6 7">DSM 19515</strain>
    </source>
</reference>
<feature type="transmembrane region" description="Helical" evidence="5">
    <location>
        <begin position="100"/>
        <end position="122"/>
    </location>
</feature>
<evidence type="ECO:0000313" key="7">
    <source>
        <dbReference type="Proteomes" id="UP001230145"/>
    </source>
</evidence>
<evidence type="ECO:0000256" key="2">
    <source>
        <dbReference type="ARBA" id="ARBA00022692"/>
    </source>
</evidence>
<feature type="transmembrane region" description="Helical" evidence="5">
    <location>
        <begin position="193"/>
        <end position="213"/>
    </location>
</feature>
<dbReference type="PANTHER" id="PTHR10361">
    <property type="entry name" value="SODIUM-BILE ACID COTRANSPORTER"/>
    <property type="match status" value="1"/>
</dbReference>
<evidence type="ECO:0000256" key="4">
    <source>
        <dbReference type="ARBA" id="ARBA00023136"/>
    </source>
</evidence>
<dbReference type="Proteomes" id="UP001230145">
    <property type="component" value="Unassembled WGS sequence"/>
</dbReference>
<dbReference type="Gene3D" id="1.20.1530.20">
    <property type="match status" value="1"/>
</dbReference>
<feature type="transmembrane region" description="Helical" evidence="5">
    <location>
        <begin position="42"/>
        <end position="60"/>
    </location>
</feature>
<dbReference type="InterPro" id="IPR038770">
    <property type="entry name" value="Na+/solute_symporter_sf"/>
</dbReference>
<keyword evidence="7" id="KW-1185">Reference proteome</keyword>
<dbReference type="InterPro" id="IPR004710">
    <property type="entry name" value="Bilac:Na_transpt"/>
</dbReference>
<keyword evidence="2 5" id="KW-0812">Transmembrane</keyword>
<feature type="transmembrane region" description="Helical" evidence="5">
    <location>
        <begin position="165"/>
        <end position="186"/>
    </location>
</feature>
<comment type="caution">
    <text evidence="6">The sequence shown here is derived from an EMBL/GenBank/DDBJ whole genome shotgun (WGS) entry which is preliminary data.</text>
</comment>
<evidence type="ECO:0000256" key="1">
    <source>
        <dbReference type="ARBA" id="ARBA00004141"/>
    </source>
</evidence>
<organism evidence="6 7">
    <name type="scientific">Trueperella abortisuis</name>
    <dbReference type="NCBI Taxonomy" id="445930"/>
    <lineage>
        <taxon>Bacteria</taxon>
        <taxon>Bacillati</taxon>
        <taxon>Actinomycetota</taxon>
        <taxon>Actinomycetes</taxon>
        <taxon>Actinomycetales</taxon>
        <taxon>Actinomycetaceae</taxon>
        <taxon>Trueperella</taxon>
    </lineage>
</organism>
<dbReference type="Pfam" id="PF01758">
    <property type="entry name" value="SBF"/>
    <property type="match status" value="1"/>
</dbReference>
<dbReference type="EMBL" id="JAUSQL010000001">
    <property type="protein sequence ID" value="MDP9831833.1"/>
    <property type="molecule type" value="Genomic_DNA"/>
</dbReference>
<proteinExistence type="predicted"/>
<dbReference type="PRINTS" id="PR00173">
    <property type="entry name" value="EDTRNSPORT"/>
</dbReference>
<gene>
    <name evidence="6" type="ORF">J2S45_000512</name>
</gene>
<feature type="transmembrane region" description="Helical" evidence="5">
    <location>
        <begin position="72"/>
        <end position="94"/>
    </location>
</feature>